<feature type="region of interest" description="Disordered" evidence="1">
    <location>
        <begin position="419"/>
        <end position="463"/>
    </location>
</feature>
<dbReference type="InterPro" id="IPR052701">
    <property type="entry name" value="GAG_Ulvan_Degrading_Sulfatases"/>
</dbReference>
<dbReference type="Gene3D" id="3.40.720.10">
    <property type="entry name" value="Alkaline Phosphatase, subunit A"/>
    <property type="match status" value="1"/>
</dbReference>
<dbReference type="STRING" id="1267564.SAMN05192561_101550"/>
<accession>A0A1H6HVW2</accession>
<dbReference type="SUPFAM" id="SSF53649">
    <property type="entry name" value="Alkaline phosphatase-like"/>
    <property type="match status" value="1"/>
</dbReference>
<dbReference type="CDD" id="cd16148">
    <property type="entry name" value="sulfatase_like"/>
    <property type="match status" value="1"/>
</dbReference>
<gene>
    <name evidence="3" type="ORF">SAMN05192561_101550</name>
</gene>
<dbReference type="PANTHER" id="PTHR43751">
    <property type="entry name" value="SULFATASE"/>
    <property type="match status" value="1"/>
</dbReference>
<dbReference type="OrthoDB" id="3164at2157"/>
<proteinExistence type="predicted"/>
<reference evidence="3 4" key="1">
    <citation type="submission" date="2016-10" db="EMBL/GenBank/DDBJ databases">
        <authorList>
            <person name="de Groot N.N."/>
        </authorList>
    </citation>
    <scope>NUCLEOTIDE SEQUENCE [LARGE SCALE GENOMIC DNA]</scope>
    <source>
        <strain evidence="3 4">IBRC-M10418</strain>
    </source>
</reference>
<dbReference type="Proteomes" id="UP000199215">
    <property type="component" value="Unassembled WGS sequence"/>
</dbReference>
<evidence type="ECO:0000313" key="3">
    <source>
        <dbReference type="EMBL" id="SEH39792.1"/>
    </source>
</evidence>
<name>A0A1H6HVW2_9EURY</name>
<feature type="compositionally biased region" description="Basic and acidic residues" evidence="1">
    <location>
        <begin position="439"/>
        <end position="463"/>
    </location>
</feature>
<evidence type="ECO:0000313" key="4">
    <source>
        <dbReference type="Proteomes" id="UP000199215"/>
    </source>
</evidence>
<dbReference type="InterPro" id="IPR000917">
    <property type="entry name" value="Sulfatase_N"/>
</dbReference>
<evidence type="ECO:0000256" key="1">
    <source>
        <dbReference type="SAM" id="MobiDB-lite"/>
    </source>
</evidence>
<keyword evidence="4" id="KW-1185">Reference proteome</keyword>
<dbReference type="InterPro" id="IPR017850">
    <property type="entry name" value="Alkaline_phosphatase_core_sf"/>
</dbReference>
<feature type="domain" description="Sulfatase N-terminal" evidence="2">
    <location>
        <begin position="9"/>
        <end position="318"/>
    </location>
</feature>
<dbReference type="AlphaFoldDB" id="A0A1H6HVW2"/>
<dbReference type="Pfam" id="PF00884">
    <property type="entry name" value="Sulfatase"/>
    <property type="match status" value="1"/>
</dbReference>
<sequence length="463" mass="52193">MEDTVSGTKNVVFLVLDSLRTDRVSAYNADVEFTDHIQQLADSSIVFENAVTQAPWTLPSHASMFTGEYPWEHGTTHAKSYFDEDRETFVSAFRDAGYDTAAITPNVWITPHKGMTEDFDHVENFLGTADNRLSVRLSKAFAKFYHALGETPRRILGRQIDRVFRLFDVDDSTQSEETVDAVTEYLASREDDDRPFFLYTNLMEPHEPYRPPDRYADRHGVAPDATIPHRQKDVFTMDDIDFDQLERVYDASVDYTDDLVGRIVAALEDNGLREDTVVVLLSDHGQALGENGGEFGHQFTVAEPVINTVLFVSHPDLAVDRVTDPIELRSLSRLVPYYAGIAPEPTHEDVFPKTVLGGCEYPQNFTGYIPTDRWDEYYRKHRYAKRDGVTVVKSVTEDGDATYEAYDHEADESIAVPPDLKAAVNRTGDVDADADDADGDRPDEGNRPVDGAVEDRLEQLGYR</sequence>
<protein>
    <submittedName>
        <fullName evidence="3">Choline-sulfatase</fullName>
    </submittedName>
</protein>
<organism evidence="3 4">
    <name type="scientific">Halopenitus malekzadehii</name>
    <dbReference type="NCBI Taxonomy" id="1267564"/>
    <lineage>
        <taxon>Archaea</taxon>
        <taxon>Methanobacteriati</taxon>
        <taxon>Methanobacteriota</taxon>
        <taxon>Stenosarchaea group</taxon>
        <taxon>Halobacteria</taxon>
        <taxon>Halobacteriales</taxon>
        <taxon>Haloferacaceae</taxon>
        <taxon>Halopenitus</taxon>
    </lineage>
</organism>
<dbReference type="EMBL" id="FNWU01000001">
    <property type="protein sequence ID" value="SEH39792.1"/>
    <property type="molecule type" value="Genomic_DNA"/>
</dbReference>
<dbReference type="RefSeq" id="WP_092813934.1">
    <property type="nucleotide sequence ID" value="NZ_FNWU01000001.1"/>
</dbReference>
<evidence type="ECO:0000259" key="2">
    <source>
        <dbReference type="Pfam" id="PF00884"/>
    </source>
</evidence>
<dbReference type="PANTHER" id="PTHR43751:SF3">
    <property type="entry name" value="SULFATASE N-TERMINAL DOMAIN-CONTAINING PROTEIN"/>
    <property type="match status" value="1"/>
</dbReference>